<feature type="transmembrane region" description="Helical" evidence="1">
    <location>
        <begin position="15"/>
        <end position="35"/>
    </location>
</feature>
<keyword evidence="1" id="KW-1133">Transmembrane helix</keyword>
<accession>A0ABD6CF37</accession>
<keyword evidence="3" id="KW-1185">Reference proteome</keyword>
<evidence type="ECO:0000256" key="1">
    <source>
        <dbReference type="SAM" id="Phobius"/>
    </source>
</evidence>
<protein>
    <recommendedName>
        <fullName evidence="4">Cox cluster protein</fullName>
    </recommendedName>
</protein>
<reference evidence="2 3" key="1">
    <citation type="journal article" date="2019" name="Int. J. Syst. Evol. Microbiol.">
        <title>The Global Catalogue of Microorganisms (GCM) 10K type strain sequencing project: providing services to taxonomists for standard genome sequencing and annotation.</title>
        <authorList>
            <consortium name="The Broad Institute Genomics Platform"/>
            <consortium name="The Broad Institute Genome Sequencing Center for Infectious Disease"/>
            <person name="Wu L."/>
            <person name="Ma J."/>
        </authorList>
    </citation>
    <scope>NUCLEOTIDE SEQUENCE [LARGE SCALE GENOMIC DNA]</scope>
    <source>
        <strain evidence="2 3">CGMCC 1.12125</strain>
    </source>
</reference>
<organism evidence="2 3">
    <name type="scientific">Halorientalis brevis</name>
    <dbReference type="NCBI Taxonomy" id="1126241"/>
    <lineage>
        <taxon>Archaea</taxon>
        <taxon>Methanobacteriati</taxon>
        <taxon>Methanobacteriota</taxon>
        <taxon>Stenosarchaea group</taxon>
        <taxon>Halobacteria</taxon>
        <taxon>Halobacteriales</taxon>
        <taxon>Haloarculaceae</taxon>
        <taxon>Halorientalis</taxon>
    </lineage>
</organism>
<gene>
    <name evidence="2" type="ORF">ACFR9U_15145</name>
</gene>
<keyword evidence="1" id="KW-0472">Membrane</keyword>
<sequence>MRIKDKPATPTPSRLLGLLLLVGGGVFIGDFFWAIATYSPSITAAPVAVWATLVTGMLAGSVLVGVGVAAMLHSADHIEIGSQVDWNT</sequence>
<evidence type="ECO:0008006" key="4">
    <source>
        <dbReference type="Google" id="ProtNLM"/>
    </source>
</evidence>
<evidence type="ECO:0000313" key="3">
    <source>
        <dbReference type="Proteomes" id="UP001597119"/>
    </source>
</evidence>
<keyword evidence="1" id="KW-0812">Transmembrane</keyword>
<comment type="caution">
    <text evidence="2">The sequence shown here is derived from an EMBL/GenBank/DDBJ whole genome shotgun (WGS) entry which is preliminary data.</text>
</comment>
<name>A0ABD6CF37_9EURY</name>
<dbReference type="Proteomes" id="UP001597119">
    <property type="component" value="Unassembled WGS sequence"/>
</dbReference>
<dbReference type="EMBL" id="JBHUDJ010000011">
    <property type="protein sequence ID" value="MFD1588316.1"/>
    <property type="molecule type" value="Genomic_DNA"/>
</dbReference>
<proteinExistence type="predicted"/>
<evidence type="ECO:0000313" key="2">
    <source>
        <dbReference type="EMBL" id="MFD1588316.1"/>
    </source>
</evidence>
<feature type="transmembrane region" description="Helical" evidence="1">
    <location>
        <begin position="47"/>
        <end position="72"/>
    </location>
</feature>
<dbReference type="RefSeq" id="WP_247381515.1">
    <property type="nucleotide sequence ID" value="NZ_JALLGV010000010.1"/>
</dbReference>
<dbReference type="AlphaFoldDB" id="A0ABD6CF37"/>